<dbReference type="InterPro" id="IPR027443">
    <property type="entry name" value="IPNS-like_sf"/>
</dbReference>
<keyword evidence="2 3" id="KW-0408">Iron</keyword>
<evidence type="ECO:0000256" key="2">
    <source>
        <dbReference type="ARBA" id="ARBA00023004"/>
    </source>
</evidence>
<dbReference type="InterPro" id="IPR044861">
    <property type="entry name" value="IPNS-like_FE2OG_OXY"/>
</dbReference>
<protein>
    <recommendedName>
        <fullName evidence="4">Fe2OG dioxygenase domain-containing protein</fullName>
    </recommendedName>
</protein>
<dbReference type="SUPFAM" id="SSF51197">
    <property type="entry name" value="Clavaminate synthase-like"/>
    <property type="match status" value="1"/>
</dbReference>
<gene>
    <name evidence="5" type="ORF">VNO78_14900</name>
</gene>
<evidence type="ECO:0000313" key="5">
    <source>
        <dbReference type="EMBL" id="KAK7394374.1"/>
    </source>
</evidence>
<dbReference type="InterPro" id="IPR005123">
    <property type="entry name" value="Oxoglu/Fe-dep_dioxygenase_dom"/>
</dbReference>
<keyword evidence="1 3" id="KW-0479">Metal-binding</keyword>
<dbReference type="Gene3D" id="2.60.120.330">
    <property type="entry name" value="B-lactam Antibiotic, Isopenicillin N Synthase, Chain"/>
    <property type="match status" value="1"/>
</dbReference>
<proteinExistence type="inferred from homology"/>
<dbReference type="PANTHER" id="PTHR47990">
    <property type="entry name" value="2-OXOGLUTARATE (2OG) AND FE(II)-DEPENDENT OXYGENASE SUPERFAMILY PROTEIN-RELATED"/>
    <property type="match status" value="1"/>
</dbReference>
<name>A0AAN9SD55_PSOTE</name>
<dbReference type="AlphaFoldDB" id="A0AAN9SD55"/>
<keyword evidence="6" id="KW-1185">Reference proteome</keyword>
<accession>A0AAN9SD55</accession>
<dbReference type="Pfam" id="PF03171">
    <property type="entry name" value="2OG-FeII_Oxy"/>
    <property type="match status" value="1"/>
</dbReference>
<dbReference type="Pfam" id="PF14226">
    <property type="entry name" value="DIOX_N"/>
    <property type="match status" value="1"/>
</dbReference>
<evidence type="ECO:0000313" key="6">
    <source>
        <dbReference type="Proteomes" id="UP001386955"/>
    </source>
</evidence>
<dbReference type="EMBL" id="JAYMYS010000004">
    <property type="protein sequence ID" value="KAK7394374.1"/>
    <property type="molecule type" value="Genomic_DNA"/>
</dbReference>
<dbReference type="GO" id="GO:0016491">
    <property type="term" value="F:oxidoreductase activity"/>
    <property type="evidence" value="ECO:0007669"/>
    <property type="project" value="UniProtKB-KW"/>
</dbReference>
<dbReference type="PROSITE" id="PS51471">
    <property type="entry name" value="FE2OG_OXY"/>
    <property type="match status" value="1"/>
</dbReference>
<sequence length="448" mass="49698">MDRMLLSSFYKLHSSVPSSYVQPPERRPGNSILAVGKLVPVIDLGGHDGADIISNVLKASQDYGFFQVMNHGVCKELVDATMNIFKEEKIKESSKDTSCKMYTSSGRSTKDVADYFRNYLTGLAGWAQYEIENHLVSDVGRDIKALSHFFMLIPPIIPRNPPYYWTPQSCFPEVVGKYTQELRKLALQILELLCEGLGLNPEYFCGGYSDNPVLLSHYYPPCPEPSLTLGTSMHKDPNLLTILLQEVGINALQVFKDGEWITVEPIPNTFVVNIGIMLQIISNGRLIAAKHRVITNSISARHSVAYFVNPTKESLIEPAEPLTSLTSPPVFRSMTFGELWGNFLIKGSQFEEELHIHEGSVGQALLLSISLPFSSMTVSHVVAVHGSHQKLETGITSKATSISIQLDHTLFSITFYFPVQSIFHVTANNGFGQQDKIIIGVGDICLFP</sequence>
<comment type="caution">
    <text evidence="5">The sequence shown here is derived from an EMBL/GenBank/DDBJ whole genome shotgun (WGS) entry which is preliminary data.</text>
</comment>
<dbReference type="PRINTS" id="PR00682">
    <property type="entry name" value="IPNSYNTHASE"/>
</dbReference>
<evidence type="ECO:0000256" key="3">
    <source>
        <dbReference type="RuleBase" id="RU003682"/>
    </source>
</evidence>
<comment type="similarity">
    <text evidence="3">Belongs to the iron/ascorbate-dependent oxidoreductase family.</text>
</comment>
<dbReference type="InterPro" id="IPR050231">
    <property type="entry name" value="Iron_ascorbate_oxido_reductase"/>
</dbReference>
<organism evidence="5 6">
    <name type="scientific">Psophocarpus tetragonolobus</name>
    <name type="common">Winged bean</name>
    <name type="synonym">Dolichos tetragonolobus</name>
    <dbReference type="NCBI Taxonomy" id="3891"/>
    <lineage>
        <taxon>Eukaryota</taxon>
        <taxon>Viridiplantae</taxon>
        <taxon>Streptophyta</taxon>
        <taxon>Embryophyta</taxon>
        <taxon>Tracheophyta</taxon>
        <taxon>Spermatophyta</taxon>
        <taxon>Magnoliopsida</taxon>
        <taxon>eudicotyledons</taxon>
        <taxon>Gunneridae</taxon>
        <taxon>Pentapetalae</taxon>
        <taxon>rosids</taxon>
        <taxon>fabids</taxon>
        <taxon>Fabales</taxon>
        <taxon>Fabaceae</taxon>
        <taxon>Papilionoideae</taxon>
        <taxon>50 kb inversion clade</taxon>
        <taxon>NPAAA clade</taxon>
        <taxon>indigoferoid/millettioid clade</taxon>
        <taxon>Phaseoleae</taxon>
        <taxon>Psophocarpus</taxon>
    </lineage>
</organism>
<feature type="domain" description="Fe2OG dioxygenase" evidence="4">
    <location>
        <begin position="209"/>
        <end position="310"/>
    </location>
</feature>
<reference evidence="5 6" key="1">
    <citation type="submission" date="2024-01" db="EMBL/GenBank/DDBJ databases">
        <title>The genomes of 5 underutilized Papilionoideae crops provide insights into root nodulation and disease resistanc.</title>
        <authorList>
            <person name="Jiang F."/>
        </authorList>
    </citation>
    <scope>NUCLEOTIDE SEQUENCE [LARGE SCALE GENOMIC DNA]</scope>
    <source>
        <strain evidence="5">DUOXIRENSHENG_FW03</strain>
        <tissue evidence="5">Leaves</tissue>
    </source>
</reference>
<dbReference type="Proteomes" id="UP001386955">
    <property type="component" value="Unassembled WGS sequence"/>
</dbReference>
<keyword evidence="3" id="KW-0560">Oxidoreductase</keyword>
<evidence type="ECO:0000256" key="1">
    <source>
        <dbReference type="ARBA" id="ARBA00022723"/>
    </source>
</evidence>
<evidence type="ECO:0000259" key="4">
    <source>
        <dbReference type="PROSITE" id="PS51471"/>
    </source>
</evidence>
<dbReference type="InterPro" id="IPR026992">
    <property type="entry name" value="DIOX_N"/>
</dbReference>
<dbReference type="GO" id="GO:0046872">
    <property type="term" value="F:metal ion binding"/>
    <property type="evidence" value="ECO:0007669"/>
    <property type="project" value="UniProtKB-KW"/>
</dbReference>